<dbReference type="GO" id="GO:0016787">
    <property type="term" value="F:hydrolase activity"/>
    <property type="evidence" value="ECO:0007669"/>
    <property type="project" value="UniProtKB-KW"/>
</dbReference>
<dbReference type="InterPro" id="IPR036412">
    <property type="entry name" value="HAD-like_sf"/>
</dbReference>
<dbReference type="InterPro" id="IPR051540">
    <property type="entry name" value="S-2-haloacid_dehalogenase"/>
</dbReference>
<dbReference type="Pfam" id="PF00702">
    <property type="entry name" value="Hydrolase"/>
    <property type="match status" value="1"/>
</dbReference>
<accession>A0A6J4I1U3</accession>
<protein>
    <submittedName>
        <fullName evidence="2">HAD-superfamily hydrolase, subfamily IA, variant 1</fullName>
    </submittedName>
</protein>
<dbReference type="AlphaFoldDB" id="A0A6J4I1U3"/>
<dbReference type="Gene3D" id="3.40.50.1000">
    <property type="entry name" value="HAD superfamily/HAD-like"/>
    <property type="match status" value="1"/>
</dbReference>
<dbReference type="NCBIfam" id="TIGR01549">
    <property type="entry name" value="HAD-SF-IA-v1"/>
    <property type="match status" value="1"/>
</dbReference>
<reference evidence="2" key="1">
    <citation type="submission" date="2020-02" db="EMBL/GenBank/DDBJ databases">
        <authorList>
            <person name="Meier V. D."/>
        </authorList>
    </citation>
    <scope>NUCLEOTIDE SEQUENCE</scope>
    <source>
        <strain evidence="2">AVDCRST_MAG41</strain>
    </source>
</reference>
<dbReference type="PANTHER" id="PTHR43316:SF3">
    <property type="entry name" value="HALOACID DEHALOGENASE, TYPE II (AFU_ORTHOLOGUE AFUA_2G07750)-RELATED"/>
    <property type="match status" value="1"/>
</dbReference>
<dbReference type="EMBL" id="CADCTP010000125">
    <property type="protein sequence ID" value="CAA9238751.1"/>
    <property type="molecule type" value="Genomic_DNA"/>
</dbReference>
<gene>
    <name evidence="2" type="ORF">AVDCRST_MAG41-1286</name>
</gene>
<keyword evidence="1 2" id="KW-0378">Hydrolase</keyword>
<evidence type="ECO:0000313" key="2">
    <source>
        <dbReference type="EMBL" id="CAA9238751.1"/>
    </source>
</evidence>
<organism evidence="2">
    <name type="scientific">uncultured Mycobacteriales bacterium</name>
    <dbReference type="NCBI Taxonomy" id="581187"/>
    <lineage>
        <taxon>Bacteria</taxon>
        <taxon>Bacillati</taxon>
        <taxon>Actinomycetota</taxon>
        <taxon>Actinomycetes</taxon>
        <taxon>Mycobacteriales</taxon>
        <taxon>environmental samples</taxon>
    </lineage>
</organism>
<dbReference type="PANTHER" id="PTHR43316">
    <property type="entry name" value="HYDROLASE, HALOACID DELAHOGENASE-RELATED"/>
    <property type="match status" value="1"/>
</dbReference>
<dbReference type="SFLD" id="SFLDG01129">
    <property type="entry name" value="C1.5:_HAD__Beta-PGM__Phosphata"/>
    <property type="match status" value="1"/>
</dbReference>
<sequence>MSAAGRPVRAVLFDWGGTLTPWHTVEPAEAWRACGLGDDAAARLHAAEDAIWARGRETRRSGTLEEVFATAGVPAGPAELARYHAWWEEHTYTDPDVRPLFTALRERGIRVGVLSNTLWPRAEHERVFRRDGVLDLIDAAVYTSEIAWMKPHPEAFRAALAAVGGIDPAAAVFVGDRPWDDVAGAQGVGMRAVLVPHSTIPAEQQRPVSGSPDAVVHRLADLLPIVDAWR</sequence>
<evidence type="ECO:0000256" key="1">
    <source>
        <dbReference type="ARBA" id="ARBA00022801"/>
    </source>
</evidence>
<name>A0A6J4I1U3_9ACTN</name>
<proteinExistence type="predicted"/>
<dbReference type="SFLD" id="SFLDS00003">
    <property type="entry name" value="Haloacid_Dehalogenase"/>
    <property type="match status" value="1"/>
</dbReference>
<dbReference type="InterPro" id="IPR023214">
    <property type="entry name" value="HAD_sf"/>
</dbReference>
<dbReference type="InterPro" id="IPR006439">
    <property type="entry name" value="HAD-SF_hydro_IA"/>
</dbReference>
<dbReference type="SUPFAM" id="SSF56784">
    <property type="entry name" value="HAD-like"/>
    <property type="match status" value="1"/>
</dbReference>